<gene>
    <name evidence="1" type="ORF">APY94_12035</name>
</gene>
<comment type="caution">
    <text evidence="1">The sequence shown here is derived from an EMBL/GenBank/DDBJ whole genome shotgun (WGS) entry which is preliminary data.</text>
</comment>
<proteinExistence type="predicted"/>
<sequence>MYNAKAQDNTYCRDNVKRIVNDIKAKNKYAVWIPIEGNLSFNYMDKCQAYIHFTNIAPQPHYYQVRDDTGYKYDSECQLRMDPYRPNGMNFNQLKIFMQECKNRGWGVEFECDNAVREDYVGGSRENCGCQCMFEEDLRCTDRAVNYYCASNAVGGFKYVYHYFSNDIQNYLKVKERYNEISCPSGGNSTC</sequence>
<organism evidence="1 2">
    <name type="scientific">Thermococcus celericrescens</name>
    <dbReference type="NCBI Taxonomy" id="227598"/>
    <lineage>
        <taxon>Archaea</taxon>
        <taxon>Methanobacteriati</taxon>
        <taxon>Methanobacteriota</taxon>
        <taxon>Thermococci</taxon>
        <taxon>Thermococcales</taxon>
        <taxon>Thermococcaceae</taxon>
        <taxon>Thermococcus</taxon>
    </lineage>
</organism>
<name>A0A100XVX2_9EURY</name>
<dbReference type="EMBL" id="LLYW01000050">
    <property type="protein sequence ID" value="KUH31670.1"/>
    <property type="molecule type" value="Genomic_DNA"/>
</dbReference>
<accession>A0A100XVX2</accession>
<reference evidence="1 2" key="1">
    <citation type="submission" date="2015-10" db="EMBL/GenBank/DDBJ databases">
        <title>Draft genome sequence of Thermococcus celericrescens strain DSM 17994.</title>
        <authorList>
            <person name="Hong S.-J."/>
            <person name="Park C.-E."/>
            <person name="Shin J.-H."/>
        </authorList>
    </citation>
    <scope>NUCLEOTIDE SEQUENCE [LARGE SCALE GENOMIC DNA]</scope>
    <source>
        <strain evidence="1 2">DSM 17994</strain>
    </source>
</reference>
<evidence type="ECO:0000313" key="1">
    <source>
        <dbReference type="EMBL" id="KUH31670.1"/>
    </source>
</evidence>
<protein>
    <submittedName>
        <fullName evidence="1">Uncharacterized protein</fullName>
    </submittedName>
</protein>
<evidence type="ECO:0000313" key="2">
    <source>
        <dbReference type="Proteomes" id="UP000053462"/>
    </source>
</evidence>
<dbReference type="AlphaFoldDB" id="A0A100XVX2"/>
<keyword evidence="2" id="KW-1185">Reference proteome</keyword>
<dbReference type="Proteomes" id="UP000053462">
    <property type="component" value="Unassembled WGS sequence"/>
</dbReference>